<gene>
    <name evidence="4" type="ORF">RN001_001737</name>
</gene>
<protein>
    <recommendedName>
        <fullName evidence="3">FAM21/CAPZIP domain-containing protein</fullName>
    </recommendedName>
</protein>
<evidence type="ECO:0000256" key="1">
    <source>
        <dbReference type="SAM" id="Coils"/>
    </source>
</evidence>
<organism evidence="4 5">
    <name type="scientific">Aquatica leii</name>
    <dbReference type="NCBI Taxonomy" id="1421715"/>
    <lineage>
        <taxon>Eukaryota</taxon>
        <taxon>Metazoa</taxon>
        <taxon>Ecdysozoa</taxon>
        <taxon>Arthropoda</taxon>
        <taxon>Hexapoda</taxon>
        <taxon>Insecta</taxon>
        <taxon>Pterygota</taxon>
        <taxon>Neoptera</taxon>
        <taxon>Endopterygota</taxon>
        <taxon>Coleoptera</taxon>
        <taxon>Polyphaga</taxon>
        <taxon>Elateriformia</taxon>
        <taxon>Elateroidea</taxon>
        <taxon>Lampyridae</taxon>
        <taxon>Luciolinae</taxon>
        <taxon>Aquatica</taxon>
    </lineage>
</organism>
<feature type="region of interest" description="Disordered" evidence="2">
    <location>
        <begin position="463"/>
        <end position="504"/>
    </location>
</feature>
<dbReference type="Proteomes" id="UP001353858">
    <property type="component" value="Unassembled WGS sequence"/>
</dbReference>
<feature type="coiled-coil region" evidence="1">
    <location>
        <begin position="38"/>
        <end position="72"/>
    </location>
</feature>
<feature type="compositionally biased region" description="Basic and acidic residues" evidence="2">
    <location>
        <begin position="476"/>
        <end position="489"/>
    </location>
</feature>
<name>A0AAN7SCW1_9COLE</name>
<dbReference type="EMBL" id="JARPUR010000001">
    <property type="protein sequence ID" value="KAK4885466.1"/>
    <property type="molecule type" value="Genomic_DNA"/>
</dbReference>
<feature type="domain" description="FAM21/CAPZIP" evidence="3">
    <location>
        <begin position="781"/>
        <end position="877"/>
    </location>
</feature>
<feature type="region of interest" description="Disordered" evidence="2">
    <location>
        <begin position="216"/>
        <end position="247"/>
    </location>
</feature>
<dbReference type="Pfam" id="PF15255">
    <property type="entry name" value="CAP-ZIP_m"/>
    <property type="match status" value="1"/>
</dbReference>
<evidence type="ECO:0000313" key="5">
    <source>
        <dbReference type="Proteomes" id="UP001353858"/>
    </source>
</evidence>
<sequence>MSSKSWQRPWSIEEIVQNASNWNLAGDAGILKYLELFSENLLSKAESTNNNLNDLLSRLNNTSLSLDEVKNDFRSLRNTQFIESRVYDDDETVPGNHAEGYQEKKNYDQSESSKIQDMKDAIIAGIDVVEKYFDKVDVPGSDSEDDTDFPSFVLKPKDPYGDRPLPYVIGTDEWYKKWHVGLIDSSSDSEADKISEKFSESDSDSDFTKDKIVNHPVANSTFEEGQKPDLFGTSDAEDNNSTPSYPSLTNKNFANELAAKLGSFVDEHSNVEEEINRRPINTAPRTTPLIQNFGNLFSDEPPPIEDFIDNNVTGLFSGGEGLFDNIDNSVNLWKEEQTIKTDDTGGKPKISGLFDEDNLFSNSMSYGNDVIREDGRIENVKNGGLFDDEDDALFNNNNFTNSKRNVPYLQSNLKVAVPLITEEPPELKPIVNEDSVIKSKKPVGGVKIMENSNLFDHQKIGDILKHRRQRSSNSESDSKPDIETADKTPTKRKPLSLFDDDDDEEDDFEKDLFITPNTRMEIKVVEKETKTEPQKAVIAEIRNDFKEDILVINETKAPESKVISLFGEDDDDNKSDDLFSDSLFVTKPQVQNKTDASDSVYVPPLFDAVPPELDDSWDSRSDNLFDDNDTGLFDNIPEMSSHRSGLFDNEPPSLFFESSGIVKDFSTRVATDESFSPYASSSRRFSSDIFNEQQSNDSFFVTKNEVQSNLEIIPEASYIQTSDSSQSIIEITPSGCIDDLFTDSTSIATNTTKDFIHDGNINVPTNSNETEENFPSKDSPGKLKHNLKINVSALKPGASPKKPTIQRTLSLEVPSTEEENVKRLSLKFTDNPSTFENLVKDVEVLSSVTKVRAKIPFKRAPSSRKARQESLRNSVPDFKILASTNNTGSTAISNIPQSKSDEFVDIFDEEIKSVKTIDGLFQSDDLFAEKEKDVLSLVKKVVSIEEVSKQSVINTDNFASDDYKQLNLFDDSEDFDGIFSTNKLPPKSNILSKSLFDNDDDDYGGDVFGTTSSFTKISSKSSTINKKTEKKPLMTVPVKKLLNSEVVEDPLSSFLDE</sequence>
<reference evidence="5" key="1">
    <citation type="submission" date="2023-01" db="EMBL/GenBank/DDBJ databases">
        <title>Key to firefly adult light organ development and bioluminescence: homeobox transcription factors regulate luciferase expression and transportation to peroxisome.</title>
        <authorList>
            <person name="Fu X."/>
        </authorList>
    </citation>
    <scope>NUCLEOTIDE SEQUENCE [LARGE SCALE GENOMIC DNA]</scope>
</reference>
<dbReference type="AlphaFoldDB" id="A0AAN7SCW1"/>
<evidence type="ECO:0000313" key="4">
    <source>
        <dbReference type="EMBL" id="KAK4885466.1"/>
    </source>
</evidence>
<evidence type="ECO:0000259" key="3">
    <source>
        <dbReference type="Pfam" id="PF15255"/>
    </source>
</evidence>
<comment type="caution">
    <text evidence="4">The sequence shown here is derived from an EMBL/GenBank/DDBJ whole genome shotgun (WGS) entry which is preliminary data.</text>
</comment>
<proteinExistence type="predicted"/>
<evidence type="ECO:0000256" key="2">
    <source>
        <dbReference type="SAM" id="MobiDB-lite"/>
    </source>
</evidence>
<keyword evidence="5" id="KW-1185">Reference proteome</keyword>
<dbReference type="InterPro" id="IPR029341">
    <property type="entry name" value="FAM21/CAPZIP"/>
</dbReference>
<accession>A0AAN7SCW1</accession>
<keyword evidence="1" id="KW-0175">Coiled coil</keyword>